<dbReference type="SUPFAM" id="SSF46785">
    <property type="entry name" value="Winged helix' DNA-binding domain"/>
    <property type="match status" value="1"/>
</dbReference>
<dbReference type="RefSeq" id="WP_353651163.1">
    <property type="nucleotide sequence ID" value="NZ_CP159218.1"/>
</dbReference>
<dbReference type="InterPro" id="IPR036388">
    <property type="entry name" value="WH-like_DNA-bd_sf"/>
</dbReference>
<name>A0AAU8DWC2_9ACTN</name>
<organism evidence="2">
    <name type="scientific">Nakamurella sp. A5-74</name>
    <dbReference type="NCBI Taxonomy" id="3158264"/>
    <lineage>
        <taxon>Bacteria</taxon>
        <taxon>Bacillati</taxon>
        <taxon>Actinomycetota</taxon>
        <taxon>Actinomycetes</taxon>
        <taxon>Nakamurellales</taxon>
        <taxon>Nakamurellaceae</taxon>
        <taxon>Nakamurella</taxon>
    </lineage>
</organism>
<dbReference type="InterPro" id="IPR036390">
    <property type="entry name" value="WH_DNA-bd_sf"/>
</dbReference>
<dbReference type="PROSITE" id="PS50995">
    <property type="entry name" value="HTH_MARR_2"/>
    <property type="match status" value="1"/>
</dbReference>
<feature type="domain" description="HTH marR-type" evidence="1">
    <location>
        <begin position="1"/>
        <end position="139"/>
    </location>
</feature>
<dbReference type="PANTHER" id="PTHR33164">
    <property type="entry name" value="TRANSCRIPTIONAL REGULATOR, MARR FAMILY"/>
    <property type="match status" value="1"/>
</dbReference>
<protein>
    <submittedName>
        <fullName evidence="2">MarR family transcriptional regulator</fullName>
    </submittedName>
</protein>
<dbReference type="AlphaFoldDB" id="A0AAU8DWC2"/>
<dbReference type="SMART" id="SM00347">
    <property type="entry name" value="HTH_MARR"/>
    <property type="match status" value="1"/>
</dbReference>
<sequence length="143" mass="15795">MRTTKSSPVAVWMGLMSLVMDNKTLAQALLQDATGMPWSRYRALRRLEDHPFPQRMLAEQLHIDAPAASVIVGDLVARGYADRIAAPDDGRVKLVRITDRGADLMERLRDLPGVVPPPVAALTAGERRELARLIDKMRAGMPT</sequence>
<evidence type="ECO:0000259" key="1">
    <source>
        <dbReference type="PROSITE" id="PS50995"/>
    </source>
</evidence>
<dbReference type="GO" id="GO:0003700">
    <property type="term" value="F:DNA-binding transcription factor activity"/>
    <property type="evidence" value="ECO:0007669"/>
    <property type="project" value="InterPro"/>
</dbReference>
<dbReference type="Gene3D" id="1.10.10.10">
    <property type="entry name" value="Winged helix-like DNA-binding domain superfamily/Winged helix DNA-binding domain"/>
    <property type="match status" value="1"/>
</dbReference>
<gene>
    <name evidence="2" type="ORF">ABLG96_09925</name>
</gene>
<dbReference type="EMBL" id="CP159218">
    <property type="protein sequence ID" value="XCG65558.1"/>
    <property type="molecule type" value="Genomic_DNA"/>
</dbReference>
<dbReference type="GO" id="GO:0006950">
    <property type="term" value="P:response to stress"/>
    <property type="evidence" value="ECO:0007669"/>
    <property type="project" value="TreeGrafter"/>
</dbReference>
<dbReference type="InterPro" id="IPR000835">
    <property type="entry name" value="HTH_MarR-typ"/>
</dbReference>
<dbReference type="PANTHER" id="PTHR33164:SF57">
    <property type="entry name" value="MARR-FAMILY TRANSCRIPTIONAL REGULATOR"/>
    <property type="match status" value="1"/>
</dbReference>
<reference evidence="2" key="1">
    <citation type="submission" date="2024-05" db="EMBL/GenBank/DDBJ databases">
        <authorList>
            <person name="Cai S.Y."/>
            <person name="Jin L.M."/>
            <person name="Li H.R."/>
        </authorList>
    </citation>
    <scope>NUCLEOTIDE SEQUENCE</scope>
    <source>
        <strain evidence="2">A5-74</strain>
    </source>
</reference>
<evidence type="ECO:0000313" key="2">
    <source>
        <dbReference type="EMBL" id="XCG65558.1"/>
    </source>
</evidence>
<dbReference type="PRINTS" id="PR00598">
    <property type="entry name" value="HTHMARR"/>
</dbReference>
<dbReference type="Pfam" id="PF12802">
    <property type="entry name" value="MarR_2"/>
    <property type="match status" value="1"/>
</dbReference>
<proteinExistence type="predicted"/>
<dbReference type="InterPro" id="IPR039422">
    <property type="entry name" value="MarR/SlyA-like"/>
</dbReference>
<accession>A0AAU8DWC2</accession>